<dbReference type="Gene3D" id="1.25.40.10">
    <property type="entry name" value="Tetratricopeptide repeat domain"/>
    <property type="match status" value="3"/>
</dbReference>
<keyword evidence="1" id="KW-0812">Transmembrane</keyword>
<reference evidence="2 3" key="1">
    <citation type="submission" date="2018-08" db="EMBL/GenBank/DDBJ databases">
        <title>Jishengella sp. nov., isolated from a root of Azadirachta indica A. Juss. var. siamensis Valenton.</title>
        <authorList>
            <person name="Kuncharoen N."/>
            <person name="Tanasupawat S."/>
            <person name="Kudo T."/>
            <person name="Ohkuma M."/>
        </authorList>
    </citation>
    <scope>NUCLEOTIDE SEQUENCE [LARGE SCALE GENOMIC DNA]</scope>
    <source>
        <strain evidence="2 3">AZ1-13</strain>
    </source>
</reference>
<keyword evidence="1" id="KW-0472">Membrane</keyword>
<dbReference type="SUPFAM" id="SSF52540">
    <property type="entry name" value="P-loop containing nucleoside triphosphate hydrolases"/>
    <property type="match status" value="1"/>
</dbReference>
<sequence>MEGAGVTQGRWASRLRLNGAGVAGVGLLLTAAVTAALANFVSWYVAAGLGVISGGAGLYGGLLWQRRTDQRLRAQAWAAVTTAAPESPRWSSADDDSLLTVLLPGRRAVPFSVLHDRFARQLVQWAMADSPSPASVFYLNGAPGVGKSRLLVEVAQRLTLPCGWVIPGQGRAAVAAAAALRRRVVLVVDDADTRDDLDAILTTWAETAGDEVRLVVISRVNDAWWTAVRGGQPARVLPRLPYRAQVTLPTIVGDAKSQQQFFARALRSFVAEEAPVPPVVLAPADPPPSVVLLHAAAALAARTDVGARVDTATAAAGLFAAERERWQSSARQADLQHLPGIVLEQALLLAALVGAADAEAARRLLAHVHSPAGAIGPERAGRLADWLRGLYPQQVPDWLSPRLPAVLWERYAVGAVAHDPPLAAALAAATSDDTVRTERVLATLARAAAHSPDAGAALTAVLDRDPPRMTAAAIRVAAFAELPVDEAIASGLERHADRFGHTELRRLYDAIPSDARTGRLARTGVTLLRRYVTHPDVNQDDLDTQAVREALGAALREQGRYAAAATQLREALDARSRLQGADHPDTLATRNRLAVVLDLQAGRGAAEAEFREVLTARTRLLGAEHRDTLTTRQSLAVVLDGQGRYAEAEAEFRAVLAVQLRLLGTAHPDTLTSRNNVAVLLREQGRLDEAEVEFRALAAIRTRLYGAEDPDTLTVRGNLAVVWEKQGRYDAAAAEFQELVRLSTRVLGADHPQTESMRNSLASSLGLSGRHDEAETQLRAVLTTLTGSLGAAHPHTLNVRGNLAVMVDAQGRHEEAEAEFRAVLAIRSRTLGDEHRDTLSTRNSLGVVLVAQGRLDEAEAELRDLLAVRTRLLGPEHPDVLNARTNLATVLSQQGRHAEAEAEFRDLLAGWTRLLGPEHPKTLAVLSYLRARPDRS</sequence>
<proteinExistence type="predicted"/>
<accession>A0A418MWU1</accession>
<feature type="transmembrane region" description="Helical" evidence="1">
    <location>
        <begin position="17"/>
        <end position="37"/>
    </location>
</feature>
<dbReference type="InterPro" id="IPR027417">
    <property type="entry name" value="P-loop_NTPase"/>
</dbReference>
<dbReference type="PANTHER" id="PTHR46082">
    <property type="entry name" value="ATP/GTP-BINDING PROTEIN-RELATED"/>
    <property type="match status" value="1"/>
</dbReference>
<keyword evidence="1" id="KW-1133">Transmembrane helix</keyword>
<name>A0A418MWU1_9ACTN</name>
<keyword evidence="3" id="KW-1185">Reference proteome</keyword>
<protein>
    <submittedName>
        <fullName evidence="2">Tetratricopeptide repeat protein</fullName>
    </submittedName>
</protein>
<evidence type="ECO:0000313" key="2">
    <source>
        <dbReference type="EMBL" id="RIV39137.1"/>
    </source>
</evidence>
<dbReference type="PANTHER" id="PTHR46082:SF6">
    <property type="entry name" value="AAA+ ATPASE DOMAIN-CONTAINING PROTEIN-RELATED"/>
    <property type="match status" value="1"/>
</dbReference>
<evidence type="ECO:0000313" key="3">
    <source>
        <dbReference type="Proteomes" id="UP000283832"/>
    </source>
</evidence>
<feature type="transmembrane region" description="Helical" evidence="1">
    <location>
        <begin position="43"/>
        <end position="64"/>
    </location>
</feature>
<organism evidence="2 3">
    <name type="scientific">Micromonospora radicis</name>
    <dbReference type="NCBI Taxonomy" id="1894971"/>
    <lineage>
        <taxon>Bacteria</taxon>
        <taxon>Bacillati</taxon>
        <taxon>Actinomycetota</taxon>
        <taxon>Actinomycetes</taxon>
        <taxon>Micromonosporales</taxon>
        <taxon>Micromonosporaceae</taxon>
        <taxon>Micromonospora</taxon>
    </lineage>
</organism>
<dbReference type="AlphaFoldDB" id="A0A418MWU1"/>
<dbReference type="InterPro" id="IPR019734">
    <property type="entry name" value="TPR_rpt"/>
</dbReference>
<evidence type="ECO:0000256" key="1">
    <source>
        <dbReference type="SAM" id="Phobius"/>
    </source>
</evidence>
<dbReference type="Pfam" id="PF13424">
    <property type="entry name" value="TPR_12"/>
    <property type="match status" value="4"/>
</dbReference>
<gene>
    <name evidence="2" type="ORF">D2L64_09740</name>
</gene>
<dbReference type="Proteomes" id="UP000283832">
    <property type="component" value="Unassembled WGS sequence"/>
</dbReference>
<dbReference type="EMBL" id="QXEC01000007">
    <property type="protein sequence ID" value="RIV39137.1"/>
    <property type="molecule type" value="Genomic_DNA"/>
</dbReference>
<dbReference type="SMART" id="SM00028">
    <property type="entry name" value="TPR"/>
    <property type="match status" value="6"/>
</dbReference>
<dbReference type="InterPro" id="IPR011990">
    <property type="entry name" value="TPR-like_helical_dom_sf"/>
</dbReference>
<comment type="caution">
    <text evidence="2">The sequence shown here is derived from an EMBL/GenBank/DDBJ whole genome shotgun (WGS) entry which is preliminary data.</text>
</comment>
<dbReference type="SUPFAM" id="SSF48452">
    <property type="entry name" value="TPR-like"/>
    <property type="match status" value="3"/>
</dbReference>
<dbReference type="InterPro" id="IPR053137">
    <property type="entry name" value="NLR-like"/>
</dbReference>